<reference evidence="3 4" key="1">
    <citation type="submission" date="2023-07" db="EMBL/GenBank/DDBJ databases">
        <title>Genomic Encyclopedia of Type Strains, Phase IV (KMG-IV): sequencing the most valuable type-strain genomes for metagenomic binning, comparative biology and taxonomic classification.</title>
        <authorList>
            <person name="Goeker M."/>
        </authorList>
    </citation>
    <scope>NUCLEOTIDE SEQUENCE [LARGE SCALE GENOMIC DNA]</scope>
    <source>
        <strain evidence="3 4">DSM 46876</strain>
    </source>
</reference>
<dbReference type="RefSeq" id="WP_307252230.1">
    <property type="nucleotide sequence ID" value="NZ_JAUSUV010000005.1"/>
</dbReference>
<sequence length="245" mass="28516">MSRKQQAFLWISGWSVPERIWEPFYGEWPDYKHYALSFCGCEREEQVMELAIQTFEQIEADEIMVVGWSLGAMVALELALRFHKRVCRLFLIGGVADFVKRSHADSGWDERVVRRMKKKLLSNGREVIRSFDQKMFSSLELEEGWGEKWQETFRKQLPTLSSVQAGLDFLQEFSLRDRGKEISTSVFLLAGLEDSICPVTATLNLEKQLPQADCTIWQEGGHACFWTQKNRFQQWIKECLHGVHS</sequence>
<dbReference type="Pfam" id="PF00561">
    <property type="entry name" value="Abhydrolase_1"/>
    <property type="match status" value="1"/>
</dbReference>
<organism evidence="3 4">
    <name type="scientific">Croceifilum oryzae</name>
    <dbReference type="NCBI Taxonomy" id="1553429"/>
    <lineage>
        <taxon>Bacteria</taxon>
        <taxon>Bacillati</taxon>
        <taxon>Bacillota</taxon>
        <taxon>Bacilli</taxon>
        <taxon>Bacillales</taxon>
        <taxon>Thermoactinomycetaceae</taxon>
        <taxon>Croceifilum</taxon>
    </lineage>
</organism>
<evidence type="ECO:0000256" key="1">
    <source>
        <dbReference type="ARBA" id="ARBA00022801"/>
    </source>
</evidence>
<dbReference type="InterPro" id="IPR029058">
    <property type="entry name" value="AB_hydrolase_fold"/>
</dbReference>
<dbReference type="PANTHER" id="PTHR43798:SF31">
    <property type="entry name" value="AB HYDROLASE SUPERFAMILY PROTEIN YCLE"/>
    <property type="match status" value="1"/>
</dbReference>
<dbReference type="InterPro" id="IPR000073">
    <property type="entry name" value="AB_hydrolase_1"/>
</dbReference>
<evidence type="ECO:0000313" key="4">
    <source>
        <dbReference type="Proteomes" id="UP001238450"/>
    </source>
</evidence>
<dbReference type="EC" id="3.1.1.85" evidence="3"/>
<evidence type="ECO:0000313" key="3">
    <source>
        <dbReference type="EMBL" id="MDQ0417291.1"/>
    </source>
</evidence>
<dbReference type="SUPFAM" id="SSF53474">
    <property type="entry name" value="alpha/beta-Hydrolases"/>
    <property type="match status" value="1"/>
</dbReference>
<accession>A0AAJ1TJJ6</accession>
<gene>
    <name evidence="3" type="ORF">J2Z48_001463</name>
</gene>
<comment type="caution">
    <text evidence="3">The sequence shown here is derived from an EMBL/GenBank/DDBJ whole genome shotgun (WGS) entry which is preliminary data.</text>
</comment>
<dbReference type="GO" id="GO:0016020">
    <property type="term" value="C:membrane"/>
    <property type="evidence" value="ECO:0007669"/>
    <property type="project" value="TreeGrafter"/>
</dbReference>
<evidence type="ECO:0000259" key="2">
    <source>
        <dbReference type="Pfam" id="PF00561"/>
    </source>
</evidence>
<dbReference type="PANTHER" id="PTHR43798">
    <property type="entry name" value="MONOACYLGLYCEROL LIPASE"/>
    <property type="match status" value="1"/>
</dbReference>
<proteinExistence type="predicted"/>
<dbReference type="EMBL" id="JAUSUV010000005">
    <property type="protein sequence ID" value="MDQ0417291.1"/>
    <property type="molecule type" value="Genomic_DNA"/>
</dbReference>
<dbReference type="InterPro" id="IPR050266">
    <property type="entry name" value="AB_hydrolase_sf"/>
</dbReference>
<name>A0AAJ1TJJ6_9BACL</name>
<dbReference type="Proteomes" id="UP001238450">
    <property type="component" value="Unassembled WGS sequence"/>
</dbReference>
<feature type="domain" description="AB hydrolase-1" evidence="2">
    <location>
        <begin position="59"/>
        <end position="227"/>
    </location>
</feature>
<keyword evidence="4" id="KW-1185">Reference proteome</keyword>
<dbReference type="Gene3D" id="3.40.50.1820">
    <property type="entry name" value="alpha/beta hydrolase"/>
    <property type="match status" value="1"/>
</dbReference>
<keyword evidence="1 3" id="KW-0378">Hydrolase</keyword>
<protein>
    <submittedName>
        <fullName evidence="3">Pimeloyl-[acyl-carrier protein] methyl ester esterase</fullName>
        <ecNumber evidence="3">3.1.1.85</ecNumber>
    </submittedName>
</protein>
<dbReference type="GO" id="GO:0090499">
    <property type="term" value="F:pimelyl-[acyl-carrier protein] methyl ester esterase activity"/>
    <property type="evidence" value="ECO:0007669"/>
    <property type="project" value="UniProtKB-EC"/>
</dbReference>
<dbReference type="AlphaFoldDB" id="A0AAJ1TJJ6"/>